<evidence type="ECO:0000256" key="10">
    <source>
        <dbReference type="ARBA" id="ARBA00023136"/>
    </source>
</evidence>
<keyword evidence="9 12" id="KW-0406">Ion transport</keyword>
<feature type="transmembrane region" description="Helical" evidence="13">
    <location>
        <begin position="194"/>
        <end position="212"/>
    </location>
</feature>
<evidence type="ECO:0000256" key="9">
    <source>
        <dbReference type="ARBA" id="ARBA00023065"/>
    </source>
</evidence>
<dbReference type="Pfam" id="PF07885">
    <property type="entry name" value="Ion_trans_2"/>
    <property type="match status" value="2"/>
</dbReference>
<organism evidence="16 17">
    <name type="scientific">Stylophora pistillata</name>
    <name type="common">Smooth cauliflower coral</name>
    <dbReference type="NCBI Taxonomy" id="50429"/>
    <lineage>
        <taxon>Eukaryota</taxon>
        <taxon>Metazoa</taxon>
        <taxon>Cnidaria</taxon>
        <taxon>Anthozoa</taxon>
        <taxon>Hexacorallia</taxon>
        <taxon>Scleractinia</taxon>
        <taxon>Astrocoeniina</taxon>
        <taxon>Pocilloporidae</taxon>
        <taxon>Stylophora</taxon>
    </lineage>
</organism>
<keyword evidence="14" id="KW-0732">Signal</keyword>
<evidence type="ECO:0000256" key="12">
    <source>
        <dbReference type="RuleBase" id="RU003857"/>
    </source>
</evidence>
<dbReference type="Gene3D" id="1.10.287.70">
    <property type="match status" value="1"/>
</dbReference>
<reference evidence="17" key="1">
    <citation type="journal article" date="2017" name="bioRxiv">
        <title>Comparative analysis of the genomes of Stylophora pistillata and Acropora digitifera provides evidence for extensive differences between species of corals.</title>
        <authorList>
            <person name="Voolstra C.R."/>
            <person name="Li Y."/>
            <person name="Liew Y.J."/>
            <person name="Baumgarten S."/>
            <person name="Zoccola D."/>
            <person name="Flot J.-F."/>
            <person name="Tambutte S."/>
            <person name="Allemand D."/>
            <person name="Aranda M."/>
        </authorList>
    </citation>
    <scope>NUCLEOTIDE SEQUENCE [LARGE SCALE GENOMIC DNA]</scope>
</reference>
<proteinExistence type="inferred from homology"/>
<dbReference type="PANTHER" id="PTHR11003:SF345">
    <property type="entry name" value="TWIK FAMILY OF POTASSIUM CHANNELS PROTEIN 18"/>
    <property type="match status" value="1"/>
</dbReference>
<evidence type="ECO:0000256" key="3">
    <source>
        <dbReference type="ARBA" id="ARBA00022448"/>
    </source>
</evidence>
<evidence type="ECO:0000256" key="11">
    <source>
        <dbReference type="ARBA" id="ARBA00023303"/>
    </source>
</evidence>
<keyword evidence="11 12" id="KW-0407">Ion channel</keyword>
<dbReference type="GO" id="GO:0015271">
    <property type="term" value="F:outward rectifier potassium channel activity"/>
    <property type="evidence" value="ECO:0007669"/>
    <property type="project" value="TreeGrafter"/>
</dbReference>
<keyword evidence="5 12" id="KW-0812">Transmembrane</keyword>
<protein>
    <submittedName>
        <fullName evidence="16">Potassium channel subfamily K member 9</fullName>
    </submittedName>
</protein>
<keyword evidence="8 13" id="KW-1133">Transmembrane helix</keyword>
<dbReference type="SUPFAM" id="SSF81324">
    <property type="entry name" value="Voltage-gated potassium channels"/>
    <property type="match status" value="2"/>
</dbReference>
<gene>
    <name evidence="16" type="primary">KCNK9</name>
    <name evidence="16" type="ORF">AWC38_SpisGene4713</name>
</gene>
<comment type="similarity">
    <text evidence="2 12">Belongs to the two pore domain potassium channel (TC 1.A.1.8) family.</text>
</comment>
<evidence type="ECO:0000256" key="2">
    <source>
        <dbReference type="ARBA" id="ARBA00006666"/>
    </source>
</evidence>
<comment type="subcellular location">
    <subcellularLocation>
        <location evidence="1">Membrane</location>
        <topology evidence="1">Multi-pass membrane protein</topology>
    </subcellularLocation>
</comment>
<feature type="chain" id="PRO_5012767131" evidence="14">
    <location>
        <begin position="21"/>
        <end position="300"/>
    </location>
</feature>
<feature type="domain" description="Potassium channel" evidence="15">
    <location>
        <begin position="74"/>
        <end position="135"/>
    </location>
</feature>
<keyword evidence="6" id="KW-0631">Potassium channel</keyword>
<keyword evidence="17" id="KW-1185">Reference proteome</keyword>
<dbReference type="PANTHER" id="PTHR11003">
    <property type="entry name" value="POTASSIUM CHANNEL, SUBFAMILY K"/>
    <property type="match status" value="1"/>
</dbReference>
<keyword evidence="3 12" id="KW-0813">Transport</keyword>
<evidence type="ECO:0000259" key="15">
    <source>
        <dbReference type="Pfam" id="PF07885"/>
    </source>
</evidence>
<dbReference type="AlphaFoldDB" id="A0A2B4SNA0"/>
<evidence type="ECO:0000313" key="16">
    <source>
        <dbReference type="EMBL" id="PFX30543.1"/>
    </source>
</evidence>
<evidence type="ECO:0000256" key="7">
    <source>
        <dbReference type="ARBA" id="ARBA00022958"/>
    </source>
</evidence>
<keyword evidence="7" id="KW-0630">Potassium</keyword>
<dbReference type="GO" id="GO:0030322">
    <property type="term" value="P:stabilization of membrane potential"/>
    <property type="evidence" value="ECO:0007669"/>
    <property type="project" value="TreeGrafter"/>
</dbReference>
<evidence type="ECO:0000256" key="8">
    <source>
        <dbReference type="ARBA" id="ARBA00022989"/>
    </source>
</evidence>
<evidence type="ECO:0000313" key="17">
    <source>
        <dbReference type="Proteomes" id="UP000225706"/>
    </source>
</evidence>
<evidence type="ECO:0000256" key="13">
    <source>
        <dbReference type="SAM" id="Phobius"/>
    </source>
</evidence>
<feature type="transmembrane region" description="Helical" evidence="13">
    <location>
        <begin position="108"/>
        <end position="127"/>
    </location>
</feature>
<sequence>MKARNLLFLFLLWFFYLTLGVLVFRAVEHDGEEQREKTKQQQLVVIKDKITSAYNMSEAEFFNIVKQIEAASSSNGGPEWSYHESVSFVIQLVTTIGYGNITPVTNGGRVLCIVFAFFGIPINILFLQSVGKSLREVEKFLITEFEKRCLKRNEEPKFLNEKCSLCAVVFFFSLLLFSAAVQQKIDEWTFLEGFYAYFITFTTVGFGDLIPGGSPTESPVRNTVVRIVFIILGLAAMSNVLIAVMDSTDCLKYLKTCKIFRRRGETVDIPETKEGGGGIELTDYRKEDPKNNDLELVAAI</sequence>
<evidence type="ECO:0000256" key="5">
    <source>
        <dbReference type="ARBA" id="ARBA00022692"/>
    </source>
</evidence>
<keyword evidence="10 13" id="KW-0472">Membrane</keyword>
<dbReference type="InterPro" id="IPR003280">
    <property type="entry name" value="2pore_dom_K_chnl"/>
</dbReference>
<evidence type="ECO:0000256" key="14">
    <source>
        <dbReference type="SAM" id="SignalP"/>
    </source>
</evidence>
<dbReference type="PRINTS" id="PR01333">
    <property type="entry name" value="2POREKCHANEL"/>
</dbReference>
<dbReference type="GO" id="GO:0005886">
    <property type="term" value="C:plasma membrane"/>
    <property type="evidence" value="ECO:0007669"/>
    <property type="project" value="TreeGrafter"/>
</dbReference>
<feature type="transmembrane region" description="Helical" evidence="13">
    <location>
        <begin position="224"/>
        <end position="245"/>
    </location>
</feature>
<dbReference type="InterPro" id="IPR003092">
    <property type="entry name" value="2pore_dom_K_chnl_TASK"/>
</dbReference>
<accession>A0A2B4SNA0</accession>
<keyword evidence="4" id="KW-0633">Potassium transport</keyword>
<dbReference type="EMBL" id="LSMT01000049">
    <property type="protein sequence ID" value="PFX30543.1"/>
    <property type="molecule type" value="Genomic_DNA"/>
</dbReference>
<feature type="domain" description="Potassium channel" evidence="15">
    <location>
        <begin position="167"/>
        <end position="244"/>
    </location>
</feature>
<dbReference type="GO" id="GO:0022841">
    <property type="term" value="F:potassium ion leak channel activity"/>
    <property type="evidence" value="ECO:0007669"/>
    <property type="project" value="TreeGrafter"/>
</dbReference>
<evidence type="ECO:0000256" key="4">
    <source>
        <dbReference type="ARBA" id="ARBA00022538"/>
    </source>
</evidence>
<feature type="transmembrane region" description="Helical" evidence="13">
    <location>
        <begin position="163"/>
        <end position="182"/>
    </location>
</feature>
<name>A0A2B4SNA0_STYPI</name>
<dbReference type="InterPro" id="IPR013099">
    <property type="entry name" value="K_chnl_dom"/>
</dbReference>
<dbReference type="Proteomes" id="UP000225706">
    <property type="component" value="Unassembled WGS sequence"/>
</dbReference>
<comment type="caution">
    <text evidence="16">The sequence shown here is derived from an EMBL/GenBank/DDBJ whole genome shotgun (WGS) entry which is preliminary data.</text>
</comment>
<evidence type="ECO:0000256" key="6">
    <source>
        <dbReference type="ARBA" id="ARBA00022826"/>
    </source>
</evidence>
<dbReference type="PRINTS" id="PR01095">
    <property type="entry name" value="TASKCHANNEL"/>
</dbReference>
<feature type="signal peptide" evidence="14">
    <location>
        <begin position="1"/>
        <end position="20"/>
    </location>
</feature>
<dbReference type="OrthoDB" id="297496at2759"/>
<evidence type="ECO:0000256" key="1">
    <source>
        <dbReference type="ARBA" id="ARBA00004141"/>
    </source>
</evidence>